<feature type="region of interest" description="Disordered" evidence="1">
    <location>
        <begin position="1"/>
        <end position="52"/>
    </location>
</feature>
<dbReference type="InterPro" id="IPR019734">
    <property type="entry name" value="TPR_rpt"/>
</dbReference>
<gene>
    <name evidence="2" type="ORF">B7C62_07580</name>
</gene>
<protein>
    <recommendedName>
        <fullName evidence="4">Tetratricopeptide repeat protein</fullName>
    </recommendedName>
</protein>
<dbReference type="SMART" id="SM00028">
    <property type="entry name" value="TPR"/>
    <property type="match status" value="5"/>
</dbReference>
<keyword evidence="3" id="KW-1185">Reference proteome</keyword>
<evidence type="ECO:0000313" key="2">
    <source>
        <dbReference type="EMBL" id="ARF77034.1"/>
    </source>
</evidence>
<feature type="compositionally biased region" description="Basic and acidic residues" evidence="1">
    <location>
        <begin position="37"/>
        <end position="48"/>
    </location>
</feature>
<feature type="compositionally biased region" description="Basic and acidic residues" evidence="1">
    <location>
        <begin position="1"/>
        <end position="15"/>
    </location>
</feature>
<accession>A0ABC8C3W5</accession>
<dbReference type="Proteomes" id="UP000192251">
    <property type="component" value="Chromosome"/>
</dbReference>
<dbReference type="Pfam" id="PF13374">
    <property type="entry name" value="TPR_10"/>
    <property type="match status" value="1"/>
</dbReference>
<reference evidence="2 3" key="1">
    <citation type="submission" date="2017-04" db="EMBL/GenBank/DDBJ databases">
        <title>The complete genome sequence of Streptomyces albolongus YIM 101047, the producer of novel bafilomycins and novel odoriferous sesquiterpenoids.</title>
        <authorList>
            <person name="Yin M."/>
            <person name="Jiang Y."/>
        </authorList>
    </citation>
    <scope>NUCLEOTIDE SEQUENCE [LARGE SCALE GENOMIC DNA]</scope>
    <source>
        <strain evidence="2 3">YIM 101047</strain>
    </source>
</reference>
<dbReference type="EMBL" id="CP020563">
    <property type="protein sequence ID" value="ARF77034.1"/>
    <property type="molecule type" value="Genomic_DNA"/>
</dbReference>
<dbReference type="AlphaFoldDB" id="A0ABC8C3W5"/>
<sequence length="796" mass="84199">MSYEDRGTGVGDEARGTGVGHGEAAADRALPQAEEEVGNRRSAAERDPATGLPGLAAALSGLSALRAGAGDREGALAAAEEAVELYRTLGDERPDGFLPELAGALHQLSDRLSATGNHDGALPPAKEAARMYAELGGKRPGHFQAELALTMGALGDRLADTGDRVTAVPFAQQSVRLQRELVEEEQPGASVPALAAYLLRYAAHLTAAGQPVEAVPRAEEAVGFLRELTGREPDTFRPRLAAALHALGNHRAAVSDTSGAVEATREALTLLRELTALHPDAFRPELATALNALAGHLDRSDDRAAALGAAEEAVALHRELAAENPGAFRPGLATALAALARSLASTGGPEEGLPPAREAVELLREQGDAFLPELADALQTLGTRLELTGDTEGAVEAFWEAVALHRSLALEALETPGASAASVLSALSAASGSAASPAASLVSALDNLARVLARTGEHAAAIEEFEETAKEFATAHPATARRLRVERSAFLLRCPDPWPTTGLSELVTFLDEEGEGAGADTVTVRARQALRGYGDLAAVHAAWEDETFTPVPAWLALTPETLELVSAWMFAPNWPRSRDFWSENAEVLGGEEASAALDELAILDPRGAQRHAMLRDAVLVHGVTAAYDPLILSEQLAEWLEYADWAESRAYLEEHPRLLTVQPPQDTPLAHVALLDIGRTEGLDAAYRLVEDRGALQAYVDRSLAAGDGTALMHGGGIEGQVFRDRLSSLTHAQVALVLSGESEGFDPDDLTALLHKADEETRTRLVRETVALSLRYPEPHGETWRRIIEALGGES</sequence>
<dbReference type="KEGG" id="kab:B7C62_07580"/>
<evidence type="ECO:0000256" key="1">
    <source>
        <dbReference type="SAM" id="MobiDB-lite"/>
    </source>
</evidence>
<evidence type="ECO:0008006" key="4">
    <source>
        <dbReference type="Google" id="ProtNLM"/>
    </source>
</evidence>
<name>A0ABC8C3W5_9ACTN</name>
<organism evidence="2 3">
    <name type="scientific">Kitasatospora albolonga</name>
    <dbReference type="NCBI Taxonomy" id="68173"/>
    <lineage>
        <taxon>Bacteria</taxon>
        <taxon>Bacillati</taxon>
        <taxon>Actinomycetota</taxon>
        <taxon>Actinomycetes</taxon>
        <taxon>Kitasatosporales</taxon>
        <taxon>Streptomycetaceae</taxon>
        <taxon>Kitasatospora</taxon>
    </lineage>
</organism>
<dbReference type="InterPro" id="IPR011990">
    <property type="entry name" value="TPR-like_helical_dom_sf"/>
</dbReference>
<dbReference type="SUPFAM" id="SSF48452">
    <property type="entry name" value="TPR-like"/>
    <property type="match status" value="2"/>
</dbReference>
<dbReference type="PANTHER" id="PTHR19959">
    <property type="entry name" value="KINESIN LIGHT CHAIN"/>
    <property type="match status" value="1"/>
</dbReference>
<dbReference type="Gene3D" id="1.25.40.10">
    <property type="entry name" value="Tetratricopeptide repeat domain"/>
    <property type="match status" value="3"/>
</dbReference>
<dbReference type="PANTHER" id="PTHR19959:SF119">
    <property type="entry name" value="FUNGAL LIPASE-LIKE DOMAIN-CONTAINING PROTEIN"/>
    <property type="match status" value="1"/>
</dbReference>
<evidence type="ECO:0000313" key="3">
    <source>
        <dbReference type="Proteomes" id="UP000192251"/>
    </source>
</evidence>
<dbReference type="RefSeq" id="WP_084753394.1">
    <property type="nucleotide sequence ID" value="NZ_CP020563.1"/>
</dbReference>
<proteinExistence type="predicted"/>